<protein>
    <submittedName>
        <fullName evidence="2">Uncharacterized protein</fullName>
    </submittedName>
</protein>
<proteinExistence type="predicted"/>
<dbReference type="AlphaFoldDB" id="A0A433DET4"/>
<dbReference type="EMBL" id="RBNI01002407">
    <property type="protein sequence ID" value="RUP49315.1"/>
    <property type="molecule type" value="Genomic_DNA"/>
</dbReference>
<evidence type="ECO:0000313" key="3">
    <source>
        <dbReference type="Proteomes" id="UP000268093"/>
    </source>
</evidence>
<gene>
    <name evidence="2" type="ORF">BC936DRAFT_142804</name>
</gene>
<evidence type="ECO:0000313" key="2">
    <source>
        <dbReference type="EMBL" id="RUP49315.1"/>
    </source>
</evidence>
<comment type="caution">
    <text evidence="2">The sequence shown here is derived from an EMBL/GenBank/DDBJ whole genome shotgun (WGS) entry which is preliminary data.</text>
</comment>
<evidence type="ECO:0000256" key="1">
    <source>
        <dbReference type="SAM" id="MobiDB-lite"/>
    </source>
</evidence>
<dbReference type="Proteomes" id="UP000268093">
    <property type="component" value="Unassembled WGS sequence"/>
</dbReference>
<sequence>MEAAILGSNSHGDGTPGSPGPPGSPGCPGSPGIGFPGLTIALTHSTARWSSSGPKTLSSGWNGSCGSEAIMIPMA</sequence>
<feature type="region of interest" description="Disordered" evidence="1">
    <location>
        <begin position="1"/>
        <end position="75"/>
    </location>
</feature>
<reference evidence="2 3" key="1">
    <citation type="journal article" date="2018" name="New Phytol.">
        <title>Phylogenomics of Endogonaceae and evolution of mycorrhizas within Mucoromycota.</title>
        <authorList>
            <person name="Chang Y."/>
            <person name="Desiro A."/>
            <person name="Na H."/>
            <person name="Sandor L."/>
            <person name="Lipzen A."/>
            <person name="Clum A."/>
            <person name="Barry K."/>
            <person name="Grigoriev I.V."/>
            <person name="Martin F.M."/>
            <person name="Stajich J.E."/>
            <person name="Smith M.E."/>
            <person name="Bonito G."/>
            <person name="Spatafora J.W."/>
        </authorList>
    </citation>
    <scope>NUCLEOTIDE SEQUENCE [LARGE SCALE GENOMIC DNA]</scope>
    <source>
        <strain evidence="2 3">GMNB39</strain>
    </source>
</reference>
<accession>A0A433DET4</accession>
<name>A0A433DET4_9FUNG</name>
<feature type="compositionally biased region" description="Polar residues" evidence="1">
    <location>
        <begin position="42"/>
        <end position="65"/>
    </location>
</feature>
<organism evidence="2 3">
    <name type="scientific">Jimgerdemannia flammicorona</name>
    <dbReference type="NCBI Taxonomy" id="994334"/>
    <lineage>
        <taxon>Eukaryota</taxon>
        <taxon>Fungi</taxon>
        <taxon>Fungi incertae sedis</taxon>
        <taxon>Mucoromycota</taxon>
        <taxon>Mucoromycotina</taxon>
        <taxon>Endogonomycetes</taxon>
        <taxon>Endogonales</taxon>
        <taxon>Endogonaceae</taxon>
        <taxon>Jimgerdemannia</taxon>
    </lineage>
</organism>
<keyword evidence="3" id="KW-1185">Reference proteome</keyword>